<evidence type="ECO:0000313" key="1">
    <source>
        <dbReference type="EMBL" id="MEI5907009.1"/>
    </source>
</evidence>
<name>A0ABU8HCZ0_9BACI</name>
<accession>A0ABU8HCZ0</accession>
<dbReference type="Proteomes" id="UP001312865">
    <property type="component" value="Unassembled WGS sequence"/>
</dbReference>
<sequence>MYIFESREKLADYFRNEVVNTTEASEILNCTRQNLYKLVKKEVLNPIKETPKDRFFWKADIYARKEQVENKKKS</sequence>
<dbReference type="GO" id="GO:0003677">
    <property type="term" value="F:DNA binding"/>
    <property type="evidence" value="ECO:0007669"/>
    <property type="project" value="UniProtKB-KW"/>
</dbReference>
<keyword evidence="1" id="KW-0238">DNA-binding</keyword>
<keyword evidence="2" id="KW-1185">Reference proteome</keyword>
<proteinExistence type="predicted"/>
<protein>
    <submittedName>
        <fullName evidence="1">DNA-binding protein</fullName>
    </submittedName>
</protein>
<organism evidence="1 2">
    <name type="scientific">Bacillus spongiae</name>
    <dbReference type="NCBI Taxonomy" id="2683610"/>
    <lineage>
        <taxon>Bacteria</taxon>
        <taxon>Bacillati</taxon>
        <taxon>Bacillota</taxon>
        <taxon>Bacilli</taxon>
        <taxon>Bacillales</taxon>
        <taxon>Bacillaceae</taxon>
        <taxon>Bacillus</taxon>
    </lineage>
</organism>
<dbReference type="EMBL" id="JBBAXC010000005">
    <property type="protein sequence ID" value="MEI5907009.1"/>
    <property type="molecule type" value="Genomic_DNA"/>
</dbReference>
<dbReference type="RefSeq" id="WP_336586449.1">
    <property type="nucleotide sequence ID" value="NZ_JBBAXC010000005.1"/>
</dbReference>
<evidence type="ECO:0000313" key="2">
    <source>
        <dbReference type="Proteomes" id="UP001312865"/>
    </source>
</evidence>
<reference evidence="1 2" key="1">
    <citation type="journal article" date="2018" name="J. Microbiol.">
        <title>Bacillus spongiae sp. nov., isolated from sponge of Jeju Island.</title>
        <authorList>
            <person name="Lee G.E."/>
            <person name="Im W.T."/>
            <person name="Park J.S."/>
        </authorList>
    </citation>
    <scope>NUCLEOTIDE SEQUENCE [LARGE SCALE GENOMIC DNA]</scope>
    <source>
        <strain evidence="1 2">135PIL107-10</strain>
    </source>
</reference>
<comment type="caution">
    <text evidence="1">The sequence shown here is derived from an EMBL/GenBank/DDBJ whole genome shotgun (WGS) entry which is preliminary data.</text>
</comment>
<gene>
    <name evidence="1" type="ORF">WAK64_08060</name>
</gene>